<evidence type="ECO:0000313" key="2">
    <source>
        <dbReference type="EMBL" id="QGU01293.1"/>
    </source>
</evidence>
<keyword evidence="3" id="KW-1185">Reference proteome</keyword>
<name>A0A6B8VAJ9_9CORY</name>
<dbReference type="AlphaFoldDB" id="A0A6B8VAJ9"/>
<proteinExistence type="predicted"/>
<sequence>MPPKVTDTRSAAAEYMVALEEETALAARRIVATYSTDFLDAVTLACMLGVEPEGLIHRKVAADFEAEGPKKATKRTRKKAASKTATTAKKTTKKVAKKATKTAAKKATKKATKKTTKKA</sequence>
<evidence type="ECO:0000313" key="3">
    <source>
        <dbReference type="Proteomes" id="UP000427071"/>
    </source>
</evidence>
<gene>
    <name evidence="2" type="ORF">CKALI_01970</name>
</gene>
<dbReference type="RefSeq" id="WP_156191709.1">
    <property type="nucleotide sequence ID" value="NZ_CP046452.1"/>
</dbReference>
<feature type="compositionally biased region" description="Basic residues" evidence="1">
    <location>
        <begin position="71"/>
        <end position="81"/>
    </location>
</feature>
<protein>
    <recommendedName>
        <fullName evidence="4">Histone</fullName>
    </recommendedName>
</protein>
<evidence type="ECO:0008006" key="4">
    <source>
        <dbReference type="Google" id="ProtNLM"/>
    </source>
</evidence>
<reference evidence="3" key="1">
    <citation type="submission" date="2019-11" db="EMBL/GenBank/DDBJ databases">
        <title>Complete genome sequence of Corynebacterium kalinowskii 1959, a novel Corynebacterium species isolated from soil of a small paddock in Vilsendorf, Germany.</title>
        <authorList>
            <person name="Schaffert L."/>
            <person name="Ruwe M."/>
            <person name="Milse J."/>
            <person name="Hanuschka K."/>
            <person name="Ortseifen V."/>
            <person name="Droste J."/>
            <person name="Brandt D."/>
            <person name="Schlueter L."/>
            <person name="Kutter Y."/>
            <person name="Vinke S."/>
            <person name="Viehoefer P."/>
            <person name="Jacob L."/>
            <person name="Luebke N.-C."/>
            <person name="Schulte-Berndt E."/>
            <person name="Hain C."/>
            <person name="Linder M."/>
            <person name="Schmidt P."/>
            <person name="Wollenschlaeger L."/>
            <person name="Luttermann T."/>
            <person name="Thieme E."/>
            <person name="Hassa J."/>
            <person name="Haak M."/>
            <person name="Wittchen M."/>
            <person name="Mentz A."/>
            <person name="Persicke M."/>
            <person name="Busche T."/>
            <person name="Ruckert C."/>
        </authorList>
    </citation>
    <scope>NUCLEOTIDE SEQUENCE [LARGE SCALE GENOMIC DNA]</scope>
    <source>
        <strain evidence="3">1959</strain>
    </source>
</reference>
<dbReference type="Proteomes" id="UP000427071">
    <property type="component" value="Chromosome"/>
</dbReference>
<feature type="compositionally biased region" description="Basic residues" evidence="1">
    <location>
        <begin position="90"/>
        <end position="119"/>
    </location>
</feature>
<dbReference type="EMBL" id="CP046452">
    <property type="protein sequence ID" value="QGU01293.1"/>
    <property type="molecule type" value="Genomic_DNA"/>
</dbReference>
<dbReference type="KEGG" id="ckw:CKALI_01970"/>
<organism evidence="2 3">
    <name type="scientific">Corynebacterium kalinowskii</name>
    <dbReference type="NCBI Taxonomy" id="2675216"/>
    <lineage>
        <taxon>Bacteria</taxon>
        <taxon>Bacillati</taxon>
        <taxon>Actinomycetota</taxon>
        <taxon>Actinomycetes</taxon>
        <taxon>Mycobacteriales</taxon>
        <taxon>Corynebacteriaceae</taxon>
        <taxon>Corynebacterium</taxon>
    </lineage>
</organism>
<feature type="region of interest" description="Disordered" evidence="1">
    <location>
        <begin position="67"/>
        <end position="119"/>
    </location>
</feature>
<accession>A0A6B8VAJ9</accession>
<evidence type="ECO:0000256" key="1">
    <source>
        <dbReference type="SAM" id="MobiDB-lite"/>
    </source>
</evidence>